<gene>
    <name evidence="9" type="ORF">FD14_GL002011</name>
</gene>
<dbReference type="Gene3D" id="1.20.1250.20">
    <property type="entry name" value="MFS general substrate transporter like domains"/>
    <property type="match status" value="1"/>
</dbReference>
<comment type="subcellular location">
    <subcellularLocation>
        <location evidence="1">Cell membrane</location>
        <topology evidence="1">Multi-pass membrane protein</topology>
    </subcellularLocation>
</comment>
<dbReference type="OrthoDB" id="1650550at2"/>
<dbReference type="SUPFAM" id="SSF103473">
    <property type="entry name" value="MFS general substrate transporter"/>
    <property type="match status" value="1"/>
</dbReference>
<feature type="transmembrane region" description="Helical" evidence="7">
    <location>
        <begin position="246"/>
        <end position="267"/>
    </location>
</feature>
<feature type="transmembrane region" description="Helical" evidence="7">
    <location>
        <begin position="47"/>
        <end position="67"/>
    </location>
</feature>
<evidence type="ECO:0000313" key="10">
    <source>
        <dbReference type="Proteomes" id="UP000051442"/>
    </source>
</evidence>
<feature type="transmembrane region" description="Helical" evidence="7">
    <location>
        <begin position="298"/>
        <end position="318"/>
    </location>
</feature>
<dbReference type="InterPro" id="IPR020846">
    <property type="entry name" value="MFS_dom"/>
</dbReference>
<evidence type="ECO:0000256" key="4">
    <source>
        <dbReference type="ARBA" id="ARBA00022692"/>
    </source>
</evidence>
<feature type="transmembrane region" description="Helical" evidence="7">
    <location>
        <begin position="104"/>
        <end position="126"/>
    </location>
</feature>
<dbReference type="EMBL" id="AYZM01000149">
    <property type="protein sequence ID" value="KRN18473.1"/>
    <property type="molecule type" value="Genomic_DNA"/>
</dbReference>
<comment type="caution">
    <text evidence="9">The sequence shown here is derived from an EMBL/GenBank/DDBJ whole genome shotgun (WGS) entry which is preliminary data.</text>
</comment>
<dbReference type="RefSeq" id="WP_057152255.1">
    <property type="nucleotide sequence ID" value="NZ_AYZM01000149.1"/>
</dbReference>
<dbReference type="GO" id="GO:0022857">
    <property type="term" value="F:transmembrane transporter activity"/>
    <property type="evidence" value="ECO:0007669"/>
    <property type="project" value="InterPro"/>
</dbReference>
<dbReference type="InterPro" id="IPR036259">
    <property type="entry name" value="MFS_trans_sf"/>
</dbReference>
<reference evidence="9 10" key="1">
    <citation type="journal article" date="2015" name="Genome Announc.">
        <title>Expanding the biotechnology potential of lactobacilli through comparative genomics of 213 strains and associated genera.</title>
        <authorList>
            <person name="Sun Z."/>
            <person name="Harris H.M."/>
            <person name="McCann A."/>
            <person name="Guo C."/>
            <person name="Argimon S."/>
            <person name="Zhang W."/>
            <person name="Yang X."/>
            <person name="Jeffery I.B."/>
            <person name="Cooney J.C."/>
            <person name="Kagawa T.F."/>
            <person name="Liu W."/>
            <person name="Song Y."/>
            <person name="Salvetti E."/>
            <person name="Wrobel A."/>
            <person name="Rasinkangas P."/>
            <person name="Parkhill J."/>
            <person name="Rea M.C."/>
            <person name="O'Sullivan O."/>
            <person name="Ritari J."/>
            <person name="Douillard F.P."/>
            <person name="Paul Ross R."/>
            <person name="Yang R."/>
            <person name="Briner A.E."/>
            <person name="Felis G.E."/>
            <person name="de Vos W.M."/>
            <person name="Barrangou R."/>
            <person name="Klaenhammer T.R."/>
            <person name="Caufield P.W."/>
            <person name="Cui Y."/>
            <person name="Zhang H."/>
            <person name="O'Toole P.W."/>
        </authorList>
    </citation>
    <scope>NUCLEOTIDE SEQUENCE [LARGE SCALE GENOMIC DNA]</scope>
    <source>
        <strain evidence="9 10">DSM 23365</strain>
    </source>
</reference>
<dbReference type="PATRIC" id="fig|1423804.4.peg.2179"/>
<dbReference type="PROSITE" id="PS50850">
    <property type="entry name" value="MFS"/>
    <property type="match status" value="1"/>
</dbReference>
<dbReference type="InterPro" id="IPR050171">
    <property type="entry name" value="MFS_Transporters"/>
</dbReference>
<feature type="transmembrane region" description="Helical" evidence="7">
    <location>
        <begin position="138"/>
        <end position="158"/>
    </location>
</feature>
<accession>A0A0R2EQ71</accession>
<keyword evidence="5 7" id="KW-1133">Transmembrane helix</keyword>
<dbReference type="InterPro" id="IPR011701">
    <property type="entry name" value="MFS"/>
</dbReference>
<evidence type="ECO:0000313" key="9">
    <source>
        <dbReference type="EMBL" id="KRN18473.1"/>
    </source>
</evidence>
<sequence>MQIKNKSLMKLSILLVSVITASAPAINANIPVLAKAFPTVPLTQVELLTTIPSFFLMIALLVSNLIAKQIGLKQTVMIGVTLTAIAGLSPIIINNFWALMASRAIFGFGVGLFNSLLVMIISHFFEGSERARTIGLQSTFEGLGGVLVTFIAGQLVQINWHMSFWAYAITIPALVLFGLFVPAITPEKHTGREQGVVNDSSSEKSAKLNIGRYLLLIFVVITVYMIMGIKVPTLMVTAGYGTATDASYVILGLSLGAMLGGLIFGRVYELLKTAIFPVSMLILALAMGLIAVSSSTALTVLGGFITGVGIRMFFPWVLNTVNANGSGSALGTSLILVAYNLAGSLSPYSALAIQSVGHVASLRGLFWVIVGTFLILTVIGIITAITSSKIKQQIA</sequence>
<evidence type="ECO:0000256" key="2">
    <source>
        <dbReference type="ARBA" id="ARBA00022448"/>
    </source>
</evidence>
<keyword evidence="2" id="KW-0813">Transport</keyword>
<keyword evidence="10" id="KW-1185">Reference proteome</keyword>
<proteinExistence type="predicted"/>
<feature type="transmembrane region" description="Helical" evidence="7">
    <location>
        <begin position="365"/>
        <end position="385"/>
    </location>
</feature>
<feature type="transmembrane region" description="Helical" evidence="7">
    <location>
        <begin position="76"/>
        <end position="98"/>
    </location>
</feature>
<evidence type="ECO:0000259" key="8">
    <source>
        <dbReference type="PROSITE" id="PS50850"/>
    </source>
</evidence>
<feature type="transmembrane region" description="Helical" evidence="7">
    <location>
        <begin position="164"/>
        <end position="184"/>
    </location>
</feature>
<protein>
    <submittedName>
        <fullName evidence="9">Major facilitator superfamily permease</fullName>
    </submittedName>
</protein>
<evidence type="ECO:0000256" key="5">
    <source>
        <dbReference type="ARBA" id="ARBA00022989"/>
    </source>
</evidence>
<keyword evidence="4 7" id="KW-0812">Transmembrane</keyword>
<organism evidence="9 10">
    <name type="scientific">Secundilactobacillus similis DSM 23365 = JCM 2765</name>
    <dbReference type="NCBI Taxonomy" id="1423804"/>
    <lineage>
        <taxon>Bacteria</taxon>
        <taxon>Bacillati</taxon>
        <taxon>Bacillota</taxon>
        <taxon>Bacilli</taxon>
        <taxon>Lactobacillales</taxon>
        <taxon>Lactobacillaceae</taxon>
        <taxon>Secundilactobacillus</taxon>
    </lineage>
</organism>
<evidence type="ECO:0000256" key="3">
    <source>
        <dbReference type="ARBA" id="ARBA00022475"/>
    </source>
</evidence>
<dbReference type="PANTHER" id="PTHR23517">
    <property type="entry name" value="RESISTANCE PROTEIN MDTM, PUTATIVE-RELATED-RELATED"/>
    <property type="match status" value="1"/>
</dbReference>
<evidence type="ECO:0000256" key="1">
    <source>
        <dbReference type="ARBA" id="ARBA00004651"/>
    </source>
</evidence>
<feature type="transmembrane region" description="Helical" evidence="7">
    <location>
        <begin position="274"/>
        <end position="292"/>
    </location>
</feature>
<feature type="transmembrane region" description="Helical" evidence="7">
    <location>
        <begin position="330"/>
        <end position="353"/>
    </location>
</feature>
<evidence type="ECO:0000256" key="7">
    <source>
        <dbReference type="SAM" id="Phobius"/>
    </source>
</evidence>
<feature type="transmembrane region" description="Helical" evidence="7">
    <location>
        <begin position="213"/>
        <end position="240"/>
    </location>
</feature>
<keyword evidence="3" id="KW-1003">Cell membrane</keyword>
<feature type="domain" description="Major facilitator superfamily (MFS) profile" evidence="8">
    <location>
        <begin position="1"/>
        <end position="389"/>
    </location>
</feature>
<dbReference type="STRING" id="1423804.FD14_GL002011"/>
<dbReference type="Pfam" id="PF07690">
    <property type="entry name" value="MFS_1"/>
    <property type="match status" value="1"/>
</dbReference>
<name>A0A0R2EQ71_9LACO</name>
<dbReference type="PANTHER" id="PTHR23517:SF2">
    <property type="entry name" value="MULTIDRUG RESISTANCE PROTEIN MDTH"/>
    <property type="match status" value="1"/>
</dbReference>
<dbReference type="Proteomes" id="UP000051442">
    <property type="component" value="Unassembled WGS sequence"/>
</dbReference>
<keyword evidence="6 7" id="KW-0472">Membrane</keyword>
<dbReference type="GO" id="GO:0005886">
    <property type="term" value="C:plasma membrane"/>
    <property type="evidence" value="ECO:0007669"/>
    <property type="project" value="UniProtKB-SubCell"/>
</dbReference>
<evidence type="ECO:0000256" key="6">
    <source>
        <dbReference type="ARBA" id="ARBA00023136"/>
    </source>
</evidence>
<dbReference type="AlphaFoldDB" id="A0A0R2EQ71"/>